<evidence type="ECO:0000313" key="3">
    <source>
        <dbReference type="Proteomes" id="UP000198251"/>
    </source>
</evidence>
<protein>
    <submittedName>
        <fullName evidence="2">Uncharacterized protein</fullName>
    </submittedName>
</protein>
<accession>A0A1C5GAR5</accession>
<feature type="compositionally biased region" description="Pro residues" evidence="1">
    <location>
        <begin position="274"/>
        <end position="289"/>
    </location>
</feature>
<gene>
    <name evidence="2" type="ORF">GA0070610_2454</name>
</gene>
<evidence type="ECO:0000256" key="1">
    <source>
        <dbReference type="SAM" id="MobiDB-lite"/>
    </source>
</evidence>
<name>A0A1C5GAR5_MICEH</name>
<feature type="region of interest" description="Disordered" evidence="1">
    <location>
        <begin position="310"/>
        <end position="329"/>
    </location>
</feature>
<feature type="compositionally biased region" description="Low complexity" evidence="1">
    <location>
        <begin position="1"/>
        <end position="15"/>
    </location>
</feature>
<organism evidence="2 3">
    <name type="scientific">Micromonospora echinofusca</name>
    <dbReference type="NCBI Taxonomy" id="47858"/>
    <lineage>
        <taxon>Bacteria</taxon>
        <taxon>Bacillati</taxon>
        <taxon>Actinomycetota</taxon>
        <taxon>Actinomycetes</taxon>
        <taxon>Micromonosporales</taxon>
        <taxon>Micromonosporaceae</taxon>
        <taxon>Micromonospora</taxon>
    </lineage>
</organism>
<dbReference type="AlphaFoldDB" id="A0A1C5GAR5"/>
<keyword evidence="3" id="KW-1185">Reference proteome</keyword>
<proteinExistence type="predicted"/>
<dbReference type="EMBL" id="LT607733">
    <property type="protein sequence ID" value="SCG16196.1"/>
    <property type="molecule type" value="Genomic_DNA"/>
</dbReference>
<feature type="region of interest" description="Disordered" evidence="1">
    <location>
        <begin position="1"/>
        <end position="20"/>
    </location>
</feature>
<reference evidence="2 3" key="1">
    <citation type="submission" date="2016-06" db="EMBL/GenBank/DDBJ databases">
        <authorList>
            <person name="Kjaerup R.B."/>
            <person name="Dalgaard T.S."/>
            <person name="Juul-Madsen H.R."/>
        </authorList>
    </citation>
    <scope>NUCLEOTIDE SEQUENCE [LARGE SCALE GENOMIC DNA]</scope>
    <source>
        <strain evidence="2 3">DSM 43913</strain>
    </source>
</reference>
<sequence length="405" mass="42051">MTGTSPSITAASAAAQPEWTTRWAERENDRRRCAYDAEVAAWRRHHDHLVRLRIEAAGFLGCTRPRAGLPVELDGDEVVYRVLPVADLVEADARHGTGLPAPGPTVVTKDVAGRALPRGVRCVATGMAVVTNHRVAFASPGGRRREWRYADLVGPAHHPAAPLTLLHATDGRRLAGLRVPAVAAVNFRFYLTLAFAAATGGRAGVVGQLDALLAAHRRARPAPPQPVHPDQAPPGVLPAGRRAALAAAVVAVVFVALSSTVPVSPSRAGGPVPAVSPAPATAPPAPRRPTPGLRVDVALPLARWYACPPDGPGADPVAGGDGTRREPGRMIADSSARSGGAAGAVDPAAMPPAAVHAVTVAMNAATFATVRWIFSPTVSDSCSRAPAPASFLPRTYSEQARSLHM</sequence>
<dbReference type="Proteomes" id="UP000198251">
    <property type="component" value="Chromosome I"/>
</dbReference>
<evidence type="ECO:0000313" key="2">
    <source>
        <dbReference type="EMBL" id="SCG16196.1"/>
    </source>
</evidence>
<feature type="region of interest" description="Disordered" evidence="1">
    <location>
        <begin position="263"/>
        <end position="293"/>
    </location>
</feature>